<gene>
    <name evidence="1" type="ORF">C8D92_102223</name>
</gene>
<comment type="caution">
    <text evidence="1">The sequence shown here is derived from an EMBL/GenBank/DDBJ whole genome shotgun (WGS) entry which is preliminary data.</text>
</comment>
<reference evidence="1 2" key="1">
    <citation type="submission" date="2018-04" db="EMBL/GenBank/DDBJ databases">
        <title>Genomic Encyclopedia of Type Strains, Phase IV (KMG-IV): sequencing the most valuable type-strain genomes for metagenomic binning, comparative biology and taxonomic classification.</title>
        <authorList>
            <person name="Goeker M."/>
        </authorList>
    </citation>
    <scope>NUCLEOTIDE SEQUENCE [LARGE SCALE GENOMIC DNA]</scope>
    <source>
        <strain evidence="1 2">DSM 28688</strain>
    </source>
</reference>
<dbReference type="Proteomes" id="UP000245887">
    <property type="component" value="Unassembled WGS sequence"/>
</dbReference>
<proteinExistence type="predicted"/>
<evidence type="ECO:0000313" key="1">
    <source>
        <dbReference type="EMBL" id="PVY78183.1"/>
    </source>
</evidence>
<protein>
    <submittedName>
        <fullName evidence="1">Uncharacterized protein</fullName>
    </submittedName>
</protein>
<sequence>MIVDADKYTGVMYYVARDTDRAGGIPVSPFFSLPFEAKLWMYLWGDPEKYCVARQQFL</sequence>
<evidence type="ECO:0000313" key="2">
    <source>
        <dbReference type="Proteomes" id="UP000245887"/>
    </source>
</evidence>
<organism evidence="1 2">
    <name type="scientific">Tamilnaduibacter salinus</name>
    <dbReference type="NCBI Taxonomy" id="1484056"/>
    <lineage>
        <taxon>Bacteria</taxon>
        <taxon>Pseudomonadati</taxon>
        <taxon>Pseudomonadota</taxon>
        <taxon>Gammaproteobacteria</taxon>
        <taxon>Pseudomonadales</taxon>
        <taxon>Marinobacteraceae</taxon>
        <taxon>Tamilnaduibacter</taxon>
    </lineage>
</organism>
<name>A0A2U1CZI6_9GAMM</name>
<dbReference type="AlphaFoldDB" id="A0A2U1CZI6"/>
<dbReference type="RefSeq" id="WP_158222380.1">
    <property type="nucleotide sequence ID" value="NZ_NMPM01000073.1"/>
</dbReference>
<accession>A0A2U1CZI6</accession>
<dbReference type="EMBL" id="QEKQ01000002">
    <property type="protein sequence ID" value="PVY78183.1"/>
    <property type="molecule type" value="Genomic_DNA"/>
</dbReference>